<dbReference type="RefSeq" id="WP_259962929.1">
    <property type="nucleotide sequence ID" value="NZ_JAOAMV010000007.1"/>
</dbReference>
<protein>
    <submittedName>
        <fullName evidence="2">GNAT family N-acetyltransferase</fullName>
    </submittedName>
</protein>
<dbReference type="InterPro" id="IPR051531">
    <property type="entry name" value="N-acetyltransferase"/>
</dbReference>
<reference evidence="2" key="1">
    <citation type="submission" date="2022-09" db="EMBL/GenBank/DDBJ databases">
        <title>The genome sequence of Tsuneonella sp. YG55.</title>
        <authorList>
            <person name="Liu Y."/>
        </authorList>
    </citation>
    <scope>NUCLEOTIDE SEQUENCE</scope>
    <source>
        <strain evidence="2">YG55</strain>
    </source>
</reference>
<dbReference type="AlphaFoldDB" id="A0A9X2W453"/>
<dbReference type="PROSITE" id="PS51186">
    <property type="entry name" value="GNAT"/>
    <property type="match status" value="1"/>
</dbReference>
<dbReference type="Gene3D" id="3.40.630.30">
    <property type="match status" value="1"/>
</dbReference>
<dbReference type="PANTHER" id="PTHR43792">
    <property type="entry name" value="GNAT FAMILY, PUTATIVE (AFU_ORTHOLOGUE AFUA_3G00765)-RELATED-RELATED"/>
    <property type="match status" value="1"/>
</dbReference>
<proteinExistence type="predicted"/>
<evidence type="ECO:0000313" key="3">
    <source>
        <dbReference type="Proteomes" id="UP001142648"/>
    </source>
</evidence>
<name>A0A9X2W453_9SPHN</name>
<dbReference type="Proteomes" id="UP001142648">
    <property type="component" value="Unassembled WGS sequence"/>
</dbReference>
<dbReference type="InterPro" id="IPR016181">
    <property type="entry name" value="Acyl_CoA_acyltransferase"/>
</dbReference>
<dbReference type="Pfam" id="PF13302">
    <property type="entry name" value="Acetyltransf_3"/>
    <property type="match status" value="1"/>
</dbReference>
<keyword evidence="3" id="KW-1185">Reference proteome</keyword>
<sequence length="177" mass="19813">MSGPLLTTERLELWQPVAADEPDNFSMMQDPRTWHYFGAPPTRLDHVTRFMRNAGSWLLHGYGSFAVRERGRPAYIGNCGIFHTWRGLGEDFDDKPEAGWIMAADQTGKGYAREVMEAVFAWFDRVHGPREVVCIIHPDNAPSIALAERLGFAPTRDSALPDGSPVRLFSRPGVRGS</sequence>
<dbReference type="EMBL" id="JAOAMV010000007">
    <property type="protein sequence ID" value="MCT2559899.1"/>
    <property type="molecule type" value="Genomic_DNA"/>
</dbReference>
<feature type="domain" description="N-acetyltransferase" evidence="1">
    <location>
        <begin position="11"/>
        <end position="173"/>
    </location>
</feature>
<evidence type="ECO:0000259" key="1">
    <source>
        <dbReference type="PROSITE" id="PS51186"/>
    </source>
</evidence>
<accession>A0A9X2W453</accession>
<comment type="caution">
    <text evidence="2">The sequence shown here is derived from an EMBL/GenBank/DDBJ whole genome shotgun (WGS) entry which is preliminary data.</text>
</comment>
<organism evidence="2 3">
    <name type="scientific">Tsuneonella litorea</name>
    <dbReference type="NCBI Taxonomy" id="2976475"/>
    <lineage>
        <taxon>Bacteria</taxon>
        <taxon>Pseudomonadati</taxon>
        <taxon>Pseudomonadota</taxon>
        <taxon>Alphaproteobacteria</taxon>
        <taxon>Sphingomonadales</taxon>
        <taxon>Erythrobacteraceae</taxon>
        <taxon>Tsuneonella</taxon>
    </lineage>
</organism>
<evidence type="ECO:0000313" key="2">
    <source>
        <dbReference type="EMBL" id="MCT2559899.1"/>
    </source>
</evidence>
<dbReference type="InterPro" id="IPR000182">
    <property type="entry name" value="GNAT_dom"/>
</dbReference>
<dbReference type="PANTHER" id="PTHR43792:SF16">
    <property type="entry name" value="N-ACETYLTRANSFERASE DOMAIN-CONTAINING PROTEIN"/>
    <property type="match status" value="1"/>
</dbReference>
<dbReference type="SUPFAM" id="SSF55729">
    <property type="entry name" value="Acyl-CoA N-acyltransferases (Nat)"/>
    <property type="match status" value="1"/>
</dbReference>
<dbReference type="GO" id="GO:0016747">
    <property type="term" value="F:acyltransferase activity, transferring groups other than amino-acyl groups"/>
    <property type="evidence" value="ECO:0007669"/>
    <property type="project" value="InterPro"/>
</dbReference>
<gene>
    <name evidence="2" type="ORF">N0B51_13020</name>
</gene>